<evidence type="ECO:0000256" key="5">
    <source>
        <dbReference type="ARBA" id="ARBA00022970"/>
    </source>
</evidence>
<keyword evidence="5" id="KW-0029">Amino-acid transport</keyword>
<dbReference type="InterPro" id="IPR004686">
    <property type="entry name" value="Mtc"/>
</dbReference>
<dbReference type="GO" id="GO:0015075">
    <property type="term" value="F:monoatomic ion transmembrane transporter activity"/>
    <property type="evidence" value="ECO:0007669"/>
    <property type="project" value="InterPro"/>
</dbReference>
<evidence type="ECO:0000256" key="7">
    <source>
        <dbReference type="ARBA" id="ARBA00023128"/>
    </source>
</evidence>
<feature type="transmembrane region" description="Helical" evidence="9">
    <location>
        <begin position="20"/>
        <end position="38"/>
    </location>
</feature>
<evidence type="ECO:0000256" key="4">
    <source>
        <dbReference type="ARBA" id="ARBA00022692"/>
    </source>
</evidence>
<evidence type="ECO:0000313" key="10">
    <source>
        <dbReference type="EMBL" id="CAJ1400143.1"/>
    </source>
</evidence>
<dbReference type="EMBL" id="CAUJNA010003361">
    <property type="protein sequence ID" value="CAJ1400143.1"/>
    <property type="molecule type" value="Genomic_DNA"/>
</dbReference>
<reference evidence="10" key="1">
    <citation type="submission" date="2023-08" db="EMBL/GenBank/DDBJ databases">
        <authorList>
            <person name="Chen Y."/>
            <person name="Shah S."/>
            <person name="Dougan E. K."/>
            <person name="Thang M."/>
            <person name="Chan C."/>
        </authorList>
    </citation>
    <scope>NUCLEOTIDE SEQUENCE</scope>
</reference>
<keyword evidence="11" id="KW-1185">Reference proteome</keyword>
<evidence type="ECO:0000256" key="3">
    <source>
        <dbReference type="ARBA" id="ARBA00022448"/>
    </source>
</evidence>
<name>A0AA36J5S4_9DINO</name>
<comment type="caution">
    <text evidence="10">The sequence shown here is derived from an EMBL/GenBank/DDBJ whole genome shotgun (WGS) entry which is preliminary data.</text>
</comment>
<dbReference type="AlphaFoldDB" id="A0AA36J5S4"/>
<evidence type="ECO:0000313" key="11">
    <source>
        <dbReference type="Proteomes" id="UP001178507"/>
    </source>
</evidence>
<dbReference type="Proteomes" id="UP001178507">
    <property type="component" value="Unassembled WGS sequence"/>
</dbReference>
<keyword evidence="4 9" id="KW-0812">Transmembrane</keyword>
<comment type="similarity">
    <text evidence="2">Belongs to the sideroflexin family.</text>
</comment>
<proteinExistence type="inferred from homology"/>
<evidence type="ECO:0000256" key="6">
    <source>
        <dbReference type="ARBA" id="ARBA00022989"/>
    </source>
</evidence>
<evidence type="ECO:0000256" key="9">
    <source>
        <dbReference type="SAM" id="Phobius"/>
    </source>
</evidence>
<keyword evidence="7" id="KW-0496">Mitochondrion</keyword>
<comment type="subcellular location">
    <subcellularLocation>
        <location evidence="1">Mitochondrion membrane</location>
        <topology evidence="1">Multi-pass membrane protein</topology>
    </subcellularLocation>
</comment>
<accession>A0AA36J5S4</accession>
<dbReference type="Pfam" id="PF03820">
    <property type="entry name" value="SFXNs"/>
    <property type="match status" value="1"/>
</dbReference>
<keyword evidence="3" id="KW-0813">Transport</keyword>
<keyword evidence="6 9" id="KW-1133">Transmembrane helix</keyword>
<evidence type="ECO:0000256" key="2">
    <source>
        <dbReference type="ARBA" id="ARBA00005974"/>
    </source>
</evidence>
<sequence length="73" mass="7561">MIGAAVPALTVGLAGAITEILLITGCISGMLPVALALLPQKMEIAVAKLEPEYQNLKDSKGQPITKVYANKGL</sequence>
<dbReference type="GO" id="GO:0006865">
    <property type="term" value="P:amino acid transport"/>
    <property type="evidence" value="ECO:0007669"/>
    <property type="project" value="UniProtKB-KW"/>
</dbReference>
<dbReference type="GO" id="GO:0031966">
    <property type="term" value="C:mitochondrial membrane"/>
    <property type="evidence" value="ECO:0007669"/>
    <property type="project" value="UniProtKB-SubCell"/>
</dbReference>
<evidence type="ECO:0000256" key="8">
    <source>
        <dbReference type="ARBA" id="ARBA00023136"/>
    </source>
</evidence>
<gene>
    <name evidence="10" type="ORF">EVOR1521_LOCUS23555</name>
</gene>
<protein>
    <submittedName>
        <fullName evidence="10">Uncharacterized protein</fullName>
    </submittedName>
</protein>
<evidence type="ECO:0000256" key="1">
    <source>
        <dbReference type="ARBA" id="ARBA00004225"/>
    </source>
</evidence>
<organism evidence="10 11">
    <name type="scientific">Effrenium voratum</name>
    <dbReference type="NCBI Taxonomy" id="2562239"/>
    <lineage>
        <taxon>Eukaryota</taxon>
        <taxon>Sar</taxon>
        <taxon>Alveolata</taxon>
        <taxon>Dinophyceae</taxon>
        <taxon>Suessiales</taxon>
        <taxon>Symbiodiniaceae</taxon>
        <taxon>Effrenium</taxon>
    </lineage>
</organism>
<keyword evidence="8 9" id="KW-0472">Membrane</keyword>